<comment type="caution">
    <text evidence="2">The sequence shown here is derived from an EMBL/GenBank/DDBJ whole genome shotgun (WGS) entry which is preliminary data.</text>
</comment>
<feature type="region of interest" description="Disordered" evidence="1">
    <location>
        <begin position="1"/>
        <end position="124"/>
    </location>
</feature>
<organism evidence="2 3">
    <name type="scientific">Trichoderma harzianum</name>
    <name type="common">Hypocrea lixii</name>
    <dbReference type="NCBI Taxonomy" id="5544"/>
    <lineage>
        <taxon>Eukaryota</taxon>
        <taxon>Fungi</taxon>
        <taxon>Dikarya</taxon>
        <taxon>Ascomycota</taxon>
        <taxon>Pezizomycotina</taxon>
        <taxon>Sordariomycetes</taxon>
        <taxon>Hypocreomycetidae</taxon>
        <taxon>Hypocreales</taxon>
        <taxon>Hypocreaceae</taxon>
        <taxon>Trichoderma</taxon>
    </lineage>
</organism>
<dbReference type="AlphaFoldDB" id="A0A2K0U1J1"/>
<gene>
    <name evidence="2" type="ORF">THARTR1_07756</name>
</gene>
<reference evidence="2 3" key="1">
    <citation type="submission" date="2017-02" db="EMBL/GenBank/DDBJ databases">
        <title>Genomes of Trichoderma spp. with biocontrol activity.</title>
        <authorList>
            <person name="Gardiner D."/>
            <person name="Kazan K."/>
            <person name="Vos C."/>
            <person name="Harvey P."/>
        </authorList>
    </citation>
    <scope>NUCLEOTIDE SEQUENCE [LARGE SCALE GENOMIC DNA]</scope>
    <source>
        <strain evidence="2 3">Tr1</strain>
    </source>
</reference>
<dbReference type="EMBL" id="MTYI01000121">
    <property type="protein sequence ID" value="PNP51639.1"/>
    <property type="molecule type" value="Genomic_DNA"/>
</dbReference>
<dbReference type="Proteomes" id="UP000236290">
    <property type="component" value="Unassembled WGS sequence"/>
</dbReference>
<feature type="compositionally biased region" description="Basic and acidic residues" evidence="1">
    <location>
        <begin position="8"/>
        <end position="17"/>
    </location>
</feature>
<sequence length="124" mass="14041">MTYLRIPDLVRDDKPKDEDQDQDEDEVEEAVDRDKDKDKDRDRDQQGDDTDEADDAVLPNNRPCRNPTPYPTPTPILASPAIRCSHPRAPSRRCTSLITPPMPQKENPVDSCQKRSKSPASLTT</sequence>
<name>A0A2K0U1J1_TRIHA</name>
<proteinExistence type="predicted"/>
<evidence type="ECO:0000313" key="3">
    <source>
        <dbReference type="Proteomes" id="UP000236290"/>
    </source>
</evidence>
<evidence type="ECO:0000313" key="2">
    <source>
        <dbReference type="EMBL" id="PNP51639.1"/>
    </source>
</evidence>
<evidence type="ECO:0000256" key="1">
    <source>
        <dbReference type="SAM" id="MobiDB-lite"/>
    </source>
</evidence>
<feature type="compositionally biased region" description="Basic and acidic residues" evidence="1">
    <location>
        <begin position="30"/>
        <end position="46"/>
    </location>
</feature>
<accession>A0A2K0U1J1</accession>
<feature type="compositionally biased region" description="Acidic residues" evidence="1">
    <location>
        <begin position="18"/>
        <end position="29"/>
    </location>
</feature>
<protein>
    <submittedName>
        <fullName evidence="2">Uncharacterized protein</fullName>
    </submittedName>
</protein>